<protein>
    <submittedName>
        <fullName evidence="5">MARVEL domain-containing protein</fullName>
    </submittedName>
</protein>
<dbReference type="Pfam" id="PF22954">
    <property type="entry name" value="DUF7027"/>
    <property type="match status" value="1"/>
</dbReference>
<dbReference type="Proteomes" id="UP000276776">
    <property type="component" value="Unassembled WGS sequence"/>
</dbReference>
<feature type="domain" description="DUF7027" evidence="2">
    <location>
        <begin position="19"/>
        <end position="113"/>
    </location>
</feature>
<evidence type="ECO:0000313" key="5">
    <source>
        <dbReference type="WBParaSite" id="TCLT_0000405901-mRNA-1"/>
    </source>
</evidence>
<feature type="transmembrane region" description="Helical" evidence="1">
    <location>
        <begin position="21"/>
        <end position="45"/>
    </location>
</feature>
<dbReference type="AlphaFoldDB" id="A0A0N5CUV1"/>
<dbReference type="WBParaSite" id="TCLT_0000405901-mRNA-1">
    <property type="protein sequence ID" value="TCLT_0000405901-mRNA-1"/>
    <property type="gene ID" value="TCLT_0000405901"/>
</dbReference>
<dbReference type="OMA" id="GMIDPDF"/>
<reference evidence="3 4" key="2">
    <citation type="submission" date="2018-11" db="EMBL/GenBank/DDBJ databases">
        <authorList>
            <consortium name="Pathogen Informatics"/>
        </authorList>
    </citation>
    <scope>NUCLEOTIDE SEQUENCE [LARGE SCALE GENOMIC DNA]</scope>
</reference>
<organism evidence="5">
    <name type="scientific">Thelazia callipaeda</name>
    <name type="common">Oriental eyeworm</name>
    <name type="synonym">Parasitic nematode</name>
    <dbReference type="NCBI Taxonomy" id="103827"/>
    <lineage>
        <taxon>Eukaryota</taxon>
        <taxon>Metazoa</taxon>
        <taxon>Ecdysozoa</taxon>
        <taxon>Nematoda</taxon>
        <taxon>Chromadorea</taxon>
        <taxon>Rhabditida</taxon>
        <taxon>Spirurina</taxon>
        <taxon>Spiruromorpha</taxon>
        <taxon>Thelazioidea</taxon>
        <taxon>Thelaziidae</taxon>
        <taxon>Thelazia</taxon>
    </lineage>
</organism>
<proteinExistence type="predicted"/>
<dbReference type="OrthoDB" id="5779725at2759"/>
<keyword evidence="1" id="KW-0472">Membrane</keyword>
<reference evidence="5" key="1">
    <citation type="submission" date="2017-02" db="UniProtKB">
        <authorList>
            <consortium name="WormBaseParasite"/>
        </authorList>
    </citation>
    <scope>IDENTIFICATION</scope>
</reference>
<evidence type="ECO:0000259" key="2">
    <source>
        <dbReference type="Pfam" id="PF22954"/>
    </source>
</evidence>
<feature type="transmembrane region" description="Helical" evidence="1">
    <location>
        <begin position="57"/>
        <end position="78"/>
    </location>
</feature>
<dbReference type="InterPro" id="IPR054291">
    <property type="entry name" value="DUF7027"/>
</dbReference>
<evidence type="ECO:0000313" key="3">
    <source>
        <dbReference type="EMBL" id="VDN01101.1"/>
    </source>
</evidence>
<evidence type="ECO:0000256" key="1">
    <source>
        <dbReference type="SAM" id="Phobius"/>
    </source>
</evidence>
<sequence length="195" mass="22112">MDFNPNHPKWICCCCHLTNGLMTLAAFEIFVSFLLSLYSCIFIFIPNEQRVHTPWFLIILTSVAVIYAIASASLIAGIHLYKEIYMYPTLAARTILVLFMQAFGVSTVVKPTNPISAGGNINGWSKSALQNNINHRKKDESSTAQRLFLLAIFMLITSIFVFYTIYLVVRCIHYIKAHQRLMLRRNSMAIASQIA</sequence>
<keyword evidence="1" id="KW-0812">Transmembrane</keyword>
<feature type="transmembrane region" description="Helical" evidence="1">
    <location>
        <begin position="90"/>
        <end position="109"/>
    </location>
</feature>
<dbReference type="EMBL" id="UYYF01004274">
    <property type="protein sequence ID" value="VDN01101.1"/>
    <property type="molecule type" value="Genomic_DNA"/>
</dbReference>
<keyword evidence="4" id="KW-1185">Reference proteome</keyword>
<feature type="transmembrane region" description="Helical" evidence="1">
    <location>
        <begin position="147"/>
        <end position="175"/>
    </location>
</feature>
<keyword evidence="1" id="KW-1133">Transmembrane helix</keyword>
<accession>A0A0N5CUV1</accession>
<evidence type="ECO:0000313" key="4">
    <source>
        <dbReference type="Proteomes" id="UP000276776"/>
    </source>
</evidence>
<name>A0A0N5CUV1_THECL</name>
<gene>
    <name evidence="3" type="ORF">TCLT_LOCUS4048</name>
</gene>